<accession>A0A6I8MFR4</accession>
<dbReference type="Proteomes" id="UP000423525">
    <property type="component" value="Chromosome"/>
</dbReference>
<dbReference type="InterPro" id="IPR001584">
    <property type="entry name" value="Integrase_cat-core"/>
</dbReference>
<reference evidence="3 4" key="1">
    <citation type="submission" date="2019-11" db="EMBL/GenBank/DDBJ databases">
        <authorList>
            <person name="Brisse S."/>
        </authorList>
    </citation>
    <scope>NUCLEOTIDE SEQUENCE [LARGE SCALE GENOMIC DNA]</scope>
    <source>
        <strain evidence="3">FRC0190</strain>
    </source>
</reference>
<proteinExistence type="predicted"/>
<dbReference type="GO" id="GO:0015074">
    <property type="term" value="P:DNA integration"/>
    <property type="evidence" value="ECO:0007669"/>
    <property type="project" value="InterPro"/>
</dbReference>
<name>A0A6I8MFR4_9CORY</name>
<dbReference type="KEGG" id="crf:FRC0190_00031"/>
<evidence type="ECO:0000259" key="2">
    <source>
        <dbReference type="Pfam" id="PF13333"/>
    </source>
</evidence>
<dbReference type="EMBL" id="LR738855">
    <property type="protein sequence ID" value="VZH83982.1"/>
    <property type="molecule type" value="Genomic_DNA"/>
</dbReference>
<evidence type="ECO:0000313" key="4">
    <source>
        <dbReference type="Proteomes" id="UP000423525"/>
    </source>
</evidence>
<keyword evidence="1" id="KW-0812">Transmembrane</keyword>
<feature type="transmembrane region" description="Helical" evidence="1">
    <location>
        <begin position="61"/>
        <end position="79"/>
    </location>
</feature>
<evidence type="ECO:0000313" key="3">
    <source>
        <dbReference type="EMBL" id="VZH83982.1"/>
    </source>
</evidence>
<evidence type="ECO:0000256" key="1">
    <source>
        <dbReference type="SAM" id="Phobius"/>
    </source>
</evidence>
<protein>
    <recommendedName>
        <fullName evidence="2">Integrase catalytic domain-containing protein</fullName>
    </recommendedName>
</protein>
<sequence length="147" mass="16911">MKNEMFYGRKWPHCDELERAIHEYVGFYNEHRIKLEFGRVGIVTIVIAGIFSLLGYMKISYAFLAMATIDLLVTVLYHPNKFKDAKDSKKAKIISYLSIVSGVIFIYATGNWIGLLLVSGGIHDLLFGENSIFKKTKDLKRYPNQKR</sequence>
<feature type="transmembrane region" description="Helical" evidence="1">
    <location>
        <begin position="91"/>
        <end position="108"/>
    </location>
</feature>
<gene>
    <name evidence="3" type="ORF">FRC0190_00031</name>
</gene>
<organism evidence="3 4">
    <name type="scientific">Corynebacterium rouxii</name>
    <dbReference type="NCBI Taxonomy" id="2719119"/>
    <lineage>
        <taxon>Bacteria</taxon>
        <taxon>Bacillati</taxon>
        <taxon>Actinomycetota</taxon>
        <taxon>Actinomycetes</taxon>
        <taxon>Mycobacteriales</taxon>
        <taxon>Corynebacteriaceae</taxon>
        <taxon>Corynebacterium</taxon>
    </lineage>
</organism>
<keyword evidence="1" id="KW-0472">Membrane</keyword>
<feature type="transmembrane region" description="Helical" evidence="1">
    <location>
        <begin position="37"/>
        <end position="55"/>
    </location>
</feature>
<feature type="domain" description="Integrase catalytic" evidence="2">
    <location>
        <begin position="2"/>
        <end position="34"/>
    </location>
</feature>
<dbReference type="AlphaFoldDB" id="A0A6I8MFR4"/>
<dbReference type="RefSeq" id="WP_166443126.1">
    <property type="nucleotide sequence ID" value="NZ_CP168248.1"/>
</dbReference>
<keyword evidence="1" id="KW-1133">Transmembrane helix</keyword>
<dbReference type="Pfam" id="PF13333">
    <property type="entry name" value="rve_2"/>
    <property type="match status" value="1"/>
</dbReference>